<dbReference type="EMBL" id="AP014704">
    <property type="protein sequence ID" value="BAQ46942.1"/>
    <property type="molecule type" value="Genomic_DNA"/>
</dbReference>
<protein>
    <recommendedName>
        <fullName evidence="2">UPF0301 protein Maq22A_c19360</fullName>
    </recommendedName>
</protein>
<dbReference type="PANTHER" id="PTHR30327:SF1">
    <property type="entry name" value="UPF0301 PROTEIN YQGE"/>
    <property type="match status" value="1"/>
</dbReference>
<dbReference type="Pfam" id="PF02622">
    <property type="entry name" value="DUF179"/>
    <property type="match status" value="1"/>
</dbReference>
<dbReference type="STRING" id="270351.Maq22A_c19360"/>
<dbReference type="Gene3D" id="3.40.1740.10">
    <property type="entry name" value="VC0467-like"/>
    <property type="match status" value="1"/>
</dbReference>
<dbReference type="RefSeq" id="WP_082742804.1">
    <property type="nucleotide sequence ID" value="NZ_AP014704.1"/>
</dbReference>
<organism evidence="4 5">
    <name type="scientific">Methylobacterium aquaticum</name>
    <dbReference type="NCBI Taxonomy" id="270351"/>
    <lineage>
        <taxon>Bacteria</taxon>
        <taxon>Pseudomonadati</taxon>
        <taxon>Pseudomonadota</taxon>
        <taxon>Alphaproteobacteria</taxon>
        <taxon>Hyphomicrobiales</taxon>
        <taxon>Methylobacteriaceae</taxon>
        <taxon>Methylobacterium</taxon>
    </lineage>
</organism>
<feature type="region of interest" description="Disordered" evidence="3">
    <location>
        <begin position="1"/>
        <end position="40"/>
    </location>
</feature>
<name>A0A0C6FIQ8_9HYPH</name>
<dbReference type="OrthoDB" id="9807486at2"/>
<comment type="similarity">
    <text evidence="1 2">Belongs to the UPF0301 (AlgH) family.</text>
</comment>
<reference evidence="5" key="2">
    <citation type="submission" date="2015-01" db="EMBL/GenBank/DDBJ databases">
        <title>Complete genome sequence of Methylobacterium aquaticum strain 22A.</title>
        <authorList>
            <person name="Tani A."/>
            <person name="Ogura Y."/>
            <person name="Hayashi T."/>
        </authorList>
    </citation>
    <scope>NUCLEOTIDE SEQUENCE [LARGE SCALE GENOMIC DNA]</scope>
    <source>
        <strain evidence="5">MA-22A</strain>
    </source>
</reference>
<dbReference type="PANTHER" id="PTHR30327">
    <property type="entry name" value="UNCHARACTERIZED PROTEIN YQGE"/>
    <property type="match status" value="1"/>
</dbReference>
<dbReference type="KEGG" id="maqu:Maq22A_c19360"/>
<reference evidence="4 5" key="1">
    <citation type="journal article" date="2015" name="Genome Announc.">
        <title>Complete Genome Sequence of Methylobacterium aquaticum Strain 22A, Isolated from Racomitrium japonicum Moss.</title>
        <authorList>
            <person name="Tani A."/>
            <person name="Ogura Y."/>
            <person name="Hayashi T."/>
            <person name="Kimbara K."/>
        </authorList>
    </citation>
    <scope>NUCLEOTIDE SEQUENCE [LARGE SCALE GENOMIC DNA]</scope>
    <source>
        <strain evidence="4 5">MA-22A</strain>
    </source>
</reference>
<dbReference type="NCBIfam" id="NF001268">
    <property type="entry name" value="PRK00228.1-4"/>
    <property type="match status" value="1"/>
</dbReference>
<sequence>MRSRFPQDLLSQDPSQDPSQDHADGVAGPHVEGADTSPRGAPSYLDGQLLVAMPGMADERFSRSVIYLCAHSAEGAMGIIVNKPASDLNMPDLLVQLDIIGKDDAIRLPHRIGHMPVLMGGPVEASRGFVLHSPDFHIEQSTLLIDDGICLTATIEILRAIADGRGPESAVLALGYAGWQAGQLESEIQANGWLHCPADPELIFNTALETKYDRALRGIGIEPAMLSATAGHA</sequence>
<accession>A0A0C6FIQ8</accession>
<dbReference type="SUPFAM" id="SSF143456">
    <property type="entry name" value="VC0467-like"/>
    <property type="match status" value="1"/>
</dbReference>
<dbReference type="InterPro" id="IPR003774">
    <property type="entry name" value="AlgH-like"/>
</dbReference>
<dbReference type="Proteomes" id="UP000061432">
    <property type="component" value="Chromosome"/>
</dbReference>
<evidence type="ECO:0000313" key="5">
    <source>
        <dbReference type="Proteomes" id="UP000061432"/>
    </source>
</evidence>
<evidence type="ECO:0000313" key="4">
    <source>
        <dbReference type="EMBL" id="BAQ46942.1"/>
    </source>
</evidence>
<dbReference type="GO" id="GO:0005829">
    <property type="term" value="C:cytosol"/>
    <property type="evidence" value="ECO:0007669"/>
    <property type="project" value="TreeGrafter"/>
</dbReference>
<evidence type="ECO:0000256" key="2">
    <source>
        <dbReference type="HAMAP-Rule" id="MF_00758"/>
    </source>
</evidence>
<dbReference type="PATRIC" id="fig|270351.10.peg.3739"/>
<proteinExistence type="inferred from homology"/>
<dbReference type="HAMAP" id="MF_00758">
    <property type="entry name" value="UPF0301"/>
    <property type="match status" value="1"/>
</dbReference>
<feature type="compositionally biased region" description="Polar residues" evidence="3">
    <location>
        <begin position="9"/>
        <end position="18"/>
    </location>
</feature>
<dbReference type="AlphaFoldDB" id="A0A0C6FIQ8"/>
<evidence type="ECO:0000256" key="1">
    <source>
        <dbReference type="ARBA" id="ARBA00009600"/>
    </source>
</evidence>
<evidence type="ECO:0000256" key="3">
    <source>
        <dbReference type="SAM" id="MobiDB-lite"/>
    </source>
</evidence>
<gene>
    <name evidence="4" type="ORF">Maq22A_c19360</name>
</gene>